<comment type="caution">
    <text evidence="4">The sequence shown here is derived from an EMBL/GenBank/DDBJ whole genome shotgun (WGS) entry which is preliminary data.</text>
</comment>
<evidence type="ECO:0000313" key="4">
    <source>
        <dbReference type="EMBL" id="MFC4695250.1"/>
    </source>
</evidence>
<dbReference type="InterPro" id="IPR007210">
    <property type="entry name" value="ABC_Gly_betaine_transp_sub-bd"/>
</dbReference>
<proteinExistence type="predicted"/>
<dbReference type="PROSITE" id="PS51257">
    <property type="entry name" value="PROKAR_LIPOPROTEIN"/>
    <property type="match status" value="1"/>
</dbReference>
<dbReference type="Gene3D" id="3.40.190.10">
    <property type="entry name" value="Periplasmic binding protein-like II"/>
    <property type="match status" value="1"/>
</dbReference>
<dbReference type="EMBL" id="JBHSGR010000021">
    <property type="protein sequence ID" value="MFC4695250.1"/>
    <property type="molecule type" value="Genomic_DNA"/>
</dbReference>
<evidence type="ECO:0000256" key="2">
    <source>
        <dbReference type="SAM" id="SignalP"/>
    </source>
</evidence>
<evidence type="ECO:0000256" key="1">
    <source>
        <dbReference type="SAM" id="MobiDB-lite"/>
    </source>
</evidence>
<evidence type="ECO:0000259" key="3">
    <source>
        <dbReference type="Pfam" id="PF04069"/>
    </source>
</evidence>
<sequence>MQHTPLRPRTSAVVLTALLTAALAGCTSEEAGSGGSGSGSGTGSGGGDGITVQTAQFSWTAAGLTNGILGEIAADNPDLGVASLATTQLDPAAAWAGAARGDIDLLTEVALPNQQELADSAADRVEIVSETYGDAAQGWFVPAYAVEPGGPLEGLTSVTQLNDYAEELGGKFYDADPGYITTEQNAKRLQGYGIELEHVVSSEAAELAQLENSYSREEPIVLYLYHPHAVFAQYDMVQLEEPTPYTEGCLTEGNGACAMPSYSANIAASDELRDQAPGFVELLTNFRISVEEMEEMQKQVDVDGEDVATVAREWVDAHGDQIDEWIG</sequence>
<gene>
    <name evidence="4" type="ORF">ACFO3M_17755</name>
</gene>
<feature type="compositionally biased region" description="Gly residues" evidence="1">
    <location>
        <begin position="32"/>
        <end position="49"/>
    </location>
</feature>
<organism evidence="4 5">
    <name type="scientific">Geodermatophilus arenarius</name>
    <dbReference type="NCBI Taxonomy" id="1137990"/>
    <lineage>
        <taxon>Bacteria</taxon>
        <taxon>Bacillati</taxon>
        <taxon>Actinomycetota</taxon>
        <taxon>Actinomycetes</taxon>
        <taxon>Geodermatophilales</taxon>
        <taxon>Geodermatophilaceae</taxon>
        <taxon>Geodermatophilus</taxon>
    </lineage>
</organism>
<feature type="chain" id="PRO_5045298524" evidence="2">
    <location>
        <begin position="25"/>
        <end position="327"/>
    </location>
</feature>
<dbReference type="Proteomes" id="UP001596025">
    <property type="component" value="Unassembled WGS sequence"/>
</dbReference>
<keyword evidence="2" id="KW-0732">Signal</keyword>
<feature type="domain" description="ABC-type glycine betaine transport system substrate-binding" evidence="3">
    <location>
        <begin position="51"/>
        <end position="316"/>
    </location>
</feature>
<name>A0ABV9LQ41_9ACTN</name>
<feature type="region of interest" description="Disordered" evidence="1">
    <location>
        <begin position="28"/>
        <end position="49"/>
    </location>
</feature>
<feature type="signal peptide" evidence="2">
    <location>
        <begin position="1"/>
        <end position="24"/>
    </location>
</feature>
<reference evidence="5" key="1">
    <citation type="journal article" date="2019" name="Int. J. Syst. Evol. Microbiol.">
        <title>The Global Catalogue of Microorganisms (GCM) 10K type strain sequencing project: providing services to taxonomists for standard genome sequencing and annotation.</title>
        <authorList>
            <consortium name="The Broad Institute Genomics Platform"/>
            <consortium name="The Broad Institute Genome Sequencing Center for Infectious Disease"/>
            <person name="Wu L."/>
            <person name="Ma J."/>
        </authorList>
    </citation>
    <scope>NUCLEOTIDE SEQUENCE [LARGE SCALE GENOMIC DNA]</scope>
    <source>
        <strain evidence="5">CCUG 62763</strain>
    </source>
</reference>
<keyword evidence="5" id="KW-1185">Reference proteome</keyword>
<evidence type="ECO:0000313" key="5">
    <source>
        <dbReference type="Proteomes" id="UP001596025"/>
    </source>
</evidence>
<dbReference type="Pfam" id="PF04069">
    <property type="entry name" value="OpuAC"/>
    <property type="match status" value="1"/>
</dbReference>
<dbReference type="Gene3D" id="3.40.190.100">
    <property type="entry name" value="Glycine betaine-binding periplasmic protein, domain 2"/>
    <property type="match status" value="1"/>
</dbReference>
<dbReference type="RefSeq" id="WP_387991787.1">
    <property type="nucleotide sequence ID" value="NZ_JBHSGR010000021.1"/>
</dbReference>
<accession>A0ABV9LQ41</accession>
<dbReference type="SUPFAM" id="SSF53850">
    <property type="entry name" value="Periplasmic binding protein-like II"/>
    <property type="match status" value="1"/>
</dbReference>
<protein>
    <submittedName>
        <fullName evidence="4">Glycine betaine ABC transporter substrate-binding protein</fullName>
    </submittedName>
</protein>